<feature type="region of interest" description="Disordered" evidence="1">
    <location>
        <begin position="1154"/>
        <end position="1177"/>
    </location>
</feature>
<name>A0A085M197_9BILA</name>
<feature type="region of interest" description="Disordered" evidence="1">
    <location>
        <begin position="701"/>
        <end position="721"/>
    </location>
</feature>
<dbReference type="Proteomes" id="UP000030758">
    <property type="component" value="Unassembled WGS sequence"/>
</dbReference>
<evidence type="ECO:0000313" key="3">
    <source>
        <dbReference type="EMBL" id="KFD71924.1"/>
    </source>
</evidence>
<dbReference type="AlphaFoldDB" id="A0A085M197"/>
<evidence type="ECO:0000256" key="1">
    <source>
        <dbReference type="SAM" id="MobiDB-lite"/>
    </source>
</evidence>
<sequence length="1197" mass="133203">MSASETSSSQRQSLREWSTVVLEGPSNHDEERLKLMSVDDEKLSQGNAVEEKSGGSIIAGISSEPFVAITVPHFLGNSLVERTTLTKSEYPRRLVVEETESSSYPRVVTSESSAKTLTSLLSHTDNMLTTIISTYSLSADNFPSYNKGNEVGVNMLEEHLSSDAENATDLSSKLSSSSYGFYKCESVSDEEVQPAFPSSQLSGAYPQSNGTDNAESSLERGKIQLSLKDDSRIHGVDAMQNLRADYEEDYESEYSPRKLQLKEEEHTRTSDDFGIVDTENQSKKAIILKCPELSQIRDAIEHSISTTSNSTITQALKKLAENAPEHTSLTNLITGKAEISLSTLQPSNDFTSQETQASSSDSVQLHNNCSSATFSAMSKESAQLHLQNVVALKVPDSWGTDKSEIRENVAGLSKLANMQEASARDHENETESETFSNDHLITTEAMLAPNNASRSVNLQTEDNVHTMTRQHESEVVQTDSGLLPEVDVLKRRLLIACKTVQNAVKIMWLLLKGIYILLKIIFMASGQAARLFAMILFFVQIIYQLIISQRKHSCTADFERKEDCNEVVASPLHDSSLEEASSISASRKMDELTDDEKVQDYFHETKLPNTRNSDLCSEHTFPESTINDVYRSVTSGDALKEESNAFSATTFGIMCEASAELNVQNKVELNLPDSLGTDKSETREDVAELLNLINKQDGTACGHESTGNITGNKTNVSAEESPSRLSFLSMEDGKIASPVRTERSFLEPLFQSNFENISSCIESYLQSSSSKKTGKYLFTNFEHGFTPSNLEKTSSNSKISYADSAQSYVDLTHWSEYSNSNNSIGEQIEEHRLKTETVRDMPKCLSDEVPNEEKCAVIMQATSLKEESMVQKGGQTSQNACSLISGAFQTQTPTSMGEDLINNETGEILYFPSISERKEKWDSFNNSDGILGVSTPLQPDSELLLQDKKILGMDESPGRQKLQMSQGELLVNSSVRENEFDDSFNLSGCNVEWINVEFRKHALLHENPRNKTGKTVTLLGNTASVTASPPYSFERKMSSRMIDCELTPSFGSQNETSNFGMLYSPGRLKKASENKRRTLKCRKYYFPNLSASADCLHRQQGHNIGLKKRSLAAKKRRNRKKVLHLSLEHQSRNWSEILTSPEQGHNRSIDNMAQTRTDERPAYTRESSQGATPYRETRASMLRKANIKEKLKLRKSL</sequence>
<protein>
    <submittedName>
        <fullName evidence="2">Uncharacterized protein</fullName>
    </submittedName>
</protein>
<dbReference type="Proteomes" id="UP000030764">
    <property type="component" value="Unassembled WGS sequence"/>
</dbReference>
<evidence type="ECO:0000313" key="4">
    <source>
        <dbReference type="Proteomes" id="UP000030764"/>
    </source>
</evidence>
<organism evidence="2 4">
    <name type="scientific">Trichuris suis</name>
    <name type="common">pig whipworm</name>
    <dbReference type="NCBI Taxonomy" id="68888"/>
    <lineage>
        <taxon>Eukaryota</taxon>
        <taxon>Metazoa</taxon>
        <taxon>Ecdysozoa</taxon>
        <taxon>Nematoda</taxon>
        <taxon>Enoplea</taxon>
        <taxon>Dorylaimia</taxon>
        <taxon>Trichinellida</taxon>
        <taxon>Trichuridae</taxon>
        <taxon>Trichuris</taxon>
    </lineage>
</organism>
<evidence type="ECO:0000313" key="2">
    <source>
        <dbReference type="EMBL" id="KFD50993.1"/>
    </source>
</evidence>
<dbReference type="EMBL" id="KL363245">
    <property type="protein sequence ID" value="KFD50993.1"/>
    <property type="molecule type" value="Genomic_DNA"/>
</dbReference>
<feature type="compositionally biased region" description="Polar residues" evidence="1">
    <location>
        <begin position="705"/>
        <end position="721"/>
    </location>
</feature>
<gene>
    <name evidence="2" type="ORF">M513_08176</name>
    <name evidence="3" type="ORF">M514_08176</name>
</gene>
<reference evidence="2 4" key="1">
    <citation type="journal article" date="2014" name="Nat. Genet.">
        <title>Genome and transcriptome of the porcine whipworm Trichuris suis.</title>
        <authorList>
            <person name="Jex A.R."/>
            <person name="Nejsum P."/>
            <person name="Schwarz E.M."/>
            <person name="Hu L."/>
            <person name="Young N.D."/>
            <person name="Hall R.S."/>
            <person name="Korhonen P.K."/>
            <person name="Liao S."/>
            <person name="Thamsborg S."/>
            <person name="Xia J."/>
            <person name="Xu P."/>
            <person name="Wang S."/>
            <person name="Scheerlinck J.P."/>
            <person name="Hofmann A."/>
            <person name="Sternberg P.W."/>
            <person name="Wang J."/>
            <person name="Gasser R.B."/>
        </authorList>
    </citation>
    <scope>NUCLEOTIDE SEQUENCE [LARGE SCALE GENOMIC DNA]</scope>
    <source>
        <strain evidence="3">DCEP-RM93F</strain>
        <strain evidence="2">DCEP-RM93M</strain>
    </source>
</reference>
<accession>A0A085M197</accession>
<proteinExistence type="predicted"/>
<feature type="compositionally biased region" description="Low complexity" evidence="1">
    <location>
        <begin position="1"/>
        <end position="16"/>
    </location>
</feature>
<feature type="compositionally biased region" description="Polar residues" evidence="1">
    <location>
        <begin position="196"/>
        <end position="216"/>
    </location>
</feature>
<feature type="region of interest" description="Disordered" evidence="1">
    <location>
        <begin position="1"/>
        <end position="28"/>
    </location>
</feature>
<keyword evidence="4" id="KW-1185">Reference proteome</keyword>
<feature type="region of interest" description="Disordered" evidence="1">
    <location>
        <begin position="193"/>
        <end position="218"/>
    </location>
</feature>
<dbReference type="EMBL" id="KL367480">
    <property type="protein sequence ID" value="KFD71924.1"/>
    <property type="molecule type" value="Genomic_DNA"/>
</dbReference>